<dbReference type="InterPro" id="IPR014001">
    <property type="entry name" value="Helicase_ATP-bd"/>
</dbReference>
<dbReference type="CDD" id="cd18791">
    <property type="entry name" value="SF2_C_RHA"/>
    <property type="match status" value="1"/>
</dbReference>
<proteinExistence type="predicted"/>
<reference evidence="8" key="2">
    <citation type="submission" date="2020-05" db="UniProtKB">
        <authorList>
            <consortium name="EnsemblMetazoa"/>
        </authorList>
    </citation>
    <scope>IDENTIFICATION</scope>
    <source>
        <strain evidence="8">WRAIR2</strain>
    </source>
</reference>
<dbReference type="Pfam" id="PF00270">
    <property type="entry name" value="DEAD"/>
    <property type="match status" value="1"/>
</dbReference>
<dbReference type="InterPro" id="IPR013087">
    <property type="entry name" value="Znf_C2H2_type"/>
</dbReference>
<evidence type="ECO:0000256" key="2">
    <source>
        <dbReference type="ARBA" id="ARBA00022490"/>
    </source>
</evidence>
<dbReference type="PROSITE" id="PS51192">
    <property type="entry name" value="HELICASE_ATP_BIND_1"/>
    <property type="match status" value="1"/>
</dbReference>
<reference evidence="9" key="1">
    <citation type="submission" date="2013-03" db="EMBL/GenBank/DDBJ databases">
        <title>The Genome Sequence of Anopheles dirus WRAIR2.</title>
        <authorList>
            <consortium name="The Broad Institute Genomics Platform"/>
            <person name="Neafsey D.E."/>
            <person name="Walton C."/>
            <person name="Walker B."/>
            <person name="Young S.K."/>
            <person name="Zeng Q."/>
            <person name="Gargeya S."/>
            <person name="Fitzgerald M."/>
            <person name="Haas B."/>
            <person name="Abouelleil A."/>
            <person name="Allen A.W."/>
            <person name="Alvarado L."/>
            <person name="Arachchi H.M."/>
            <person name="Berlin A.M."/>
            <person name="Chapman S.B."/>
            <person name="Gainer-Dewar J."/>
            <person name="Goldberg J."/>
            <person name="Griggs A."/>
            <person name="Gujja S."/>
            <person name="Hansen M."/>
            <person name="Howarth C."/>
            <person name="Imamovic A."/>
            <person name="Ireland A."/>
            <person name="Larimer J."/>
            <person name="McCowan C."/>
            <person name="Murphy C."/>
            <person name="Pearson M."/>
            <person name="Poon T.W."/>
            <person name="Priest M."/>
            <person name="Roberts A."/>
            <person name="Saif S."/>
            <person name="Shea T."/>
            <person name="Sisk P."/>
            <person name="Sykes S."/>
            <person name="Wortman J."/>
            <person name="Nusbaum C."/>
            <person name="Birren B."/>
        </authorList>
    </citation>
    <scope>NUCLEOTIDE SEQUENCE [LARGE SCALE GENOMIC DNA]</scope>
    <source>
        <strain evidence="9">WRAIR2</strain>
    </source>
</reference>
<evidence type="ECO:0000256" key="1">
    <source>
        <dbReference type="ARBA" id="ARBA00004496"/>
    </source>
</evidence>
<dbReference type="Pfam" id="PF00271">
    <property type="entry name" value="Helicase_C"/>
    <property type="match status" value="1"/>
</dbReference>
<evidence type="ECO:0000313" key="8">
    <source>
        <dbReference type="EnsemblMetazoa" id="ADIR003483-PA"/>
    </source>
</evidence>
<feature type="domain" description="Helicase ATP-binding" evidence="6">
    <location>
        <begin position="132"/>
        <end position="297"/>
    </location>
</feature>
<evidence type="ECO:0000313" key="9">
    <source>
        <dbReference type="Proteomes" id="UP000075884"/>
    </source>
</evidence>
<evidence type="ECO:0000256" key="5">
    <source>
        <dbReference type="SAM" id="MobiDB-lite"/>
    </source>
</evidence>
<dbReference type="InterPro" id="IPR035437">
    <property type="entry name" value="SNase_OB-fold_sf"/>
</dbReference>
<feature type="compositionally biased region" description="Basic and acidic residues" evidence="5">
    <location>
        <begin position="816"/>
        <end position="832"/>
    </location>
</feature>
<dbReference type="EnsemblMetazoa" id="ADIR003483-RA">
    <property type="protein sequence ID" value="ADIR003483-PA"/>
    <property type="gene ID" value="ADIR003483"/>
</dbReference>
<evidence type="ECO:0008006" key="10">
    <source>
        <dbReference type="Google" id="ProtNLM"/>
    </source>
</evidence>
<dbReference type="PROSITE" id="PS51194">
    <property type="entry name" value="HELICASE_CTER"/>
    <property type="match status" value="1"/>
</dbReference>
<protein>
    <recommendedName>
        <fullName evidence="10">ATP-dependent RNA helicase spindle-E</fullName>
    </recommendedName>
</protein>
<keyword evidence="3" id="KW-0547">Nucleotide-binding</keyword>
<dbReference type="GO" id="GO:0004386">
    <property type="term" value="F:helicase activity"/>
    <property type="evidence" value="ECO:0007669"/>
    <property type="project" value="TreeGrafter"/>
</dbReference>
<comment type="subcellular location">
    <subcellularLocation>
        <location evidence="1">Cytoplasm</location>
    </subcellularLocation>
</comment>
<dbReference type="PANTHER" id="PTHR18934:SF113">
    <property type="entry name" value="ATP-DEPENDENT RNA HELICASE TDRD9"/>
    <property type="match status" value="1"/>
</dbReference>
<accession>A0A182N759</accession>
<evidence type="ECO:0000256" key="3">
    <source>
        <dbReference type="ARBA" id="ARBA00022741"/>
    </source>
</evidence>
<feature type="region of interest" description="Disordered" evidence="5">
    <location>
        <begin position="73"/>
        <end position="96"/>
    </location>
</feature>
<organism evidence="8 9">
    <name type="scientific">Anopheles dirus</name>
    <dbReference type="NCBI Taxonomy" id="7168"/>
    <lineage>
        <taxon>Eukaryota</taxon>
        <taxon>Metazoa</taxon>
        <taxon>Ecdysozoa</taxon>
        <taxon>Arthropoda</taxon>
        <taxon>Hexapoda</taxon>
        <taxon>Insecta</taxon>
        <taxon>Pterygota</taxon>
        <taxon>Neoptera</taxon>
        <taxon>Endopterygota</taxon>
        <taxon>Diptera</taxon>
        <taxon>Nematocera</taxon>
        <taxon>Culicoidea</taxon>
        <taxon>Culicidae</taxon>
        <taxon>Anophelinae</taxon>
        <taxon>Anopheles</taxon>
    </lineage>
</organism>
<feature type="region of interest" description="Disordered" evidence="5">
    <location>
        <begin position="813"/>
        <end position="832"/>
    </location>
</feature>
<name>A0A182N759_9DIPT</name>
<feature type="domain" description="Helicase C-terminal" evidence="7">
    <location>
        <begin position="348"/>
        <end position="531"/>
    </location>
</feature>
<evidence type="ECO:0000256" key="4">
    <source>
        <dbReference type="ARBA" id="ARBA00022840"/>
    </source>
</evidence>
<dbReference type="SUPFAM" id="SSF52540">
    <property type="entry name" value="P-loop containing nucleoside triphosphate hydrolases"/>
    <property type="match status" value="1"/>
</dbReference>
<dbReference type="Proteomes" id="UP000075884">
    <property type="component" value="Unassembled WGS sequence"/>
</dbReference>
<sequence>MEDDDVADFFDFSKPFTRRVISSGQCNGRVITGKLNVLNVPARDQQGTEYAEKYSKAEETRLMEGWVKDAFNKSSASSRHEDDDGQSSIADEDSEHLQRVRAKELMEPLFSRYNFTVNPNGLTIHASKQNIVRAIRDNPVVVLQGMTGCGKTTQVPQYLLEDAFHRKECCNIIVTQPRRIAATSIARRVAEERSCELGSLVGFKVGLKEMLSDDTRLLYVTTGVLLNMMISSKSMTRYTHIILDEVHEREVDMDFLLIIIRRLLSTTRNTKIVLMSATIESSEFAHYFKIPGPNSLLAPQLAVSYQTQHEVVVSYLDDLEKLNVDVSLKYEQPEVHDNMYLLAAKLAVVCDCYFESEERITFDYKPSIIMFLPGINEIERMAEVLRTFLDDKKRNSKLHPKFTILKLHSMLPADEQALVFRKPPPDHRKVILSTNIAESSITIPDVKFVIDFCLHRVLVADTVNNFTTLRTRWASKNNCIQRAGRVGRVMNGRVYRLVSKHFYENGMTQAVEPEMMRCPLGSVVLKTKRLNMGAPHTVLALALSPPNLSDISNTVQQLKELGALLRTAKGVYDPQDGDLTYLGQLMGQLPLDLHLAKLVVLGYVFSVLDEAIIIAAGMNVKNVFRSLRSVEALRCKRHFAAGSGSDGIAILNAYTWWRSVKEQGTGGDTIAWCRRYMLDLKSLTEMAELVQEITMRLRSANIRFVSAAGWTNREKTVVLKVIMAGAFYPNYFIPTTATERELGDRKVYTELGGRDPFRTVYFTGFDHSAYIGPLYRGQIRALLTDRTPDPERHALMKVEFERSMNRIFVSFGYSPDKQRSDQPNQDEERNNMPDRIHPLVFEAIKVRQLRQSQSELMVMHHHDAVRIATAQRLGEWRDNEWHPRCVEIPNAHLSVEPRIHWSRLTATVTHVQHPNKFFLRPHDENDHIFSNIEQQLNGRTTGGVGAVQLRPFPAGHVFQAREIVAAPLPNGGGRKMGRAKLLKARSIRGLEHWVVFFLDHGFTVTMAVGQLRQLHGTPLEMLTKLPDRVFEAALAEVQPSAVLSPKDVWIEETIEHFRREVLGQRLYVEVFSVVNRVAMVILRRAEDDPIEQSVNRALVASHHAQLSEESYLSKMDHEQRLRVQLDMAVDEQYREQMLSDSSERRRYLEVDDEPDSGADLKLPSELLKVRLSLNGPYSPLEVRCGATVFSGHRKPVTIEIESINAILLDANPQNAYDKLLVAGCVNETSSNRLIARLTTVMPSIPGIPALMALIFAPTCLLKRDADGTRVVGLLAGLGRVPETGQSIYPEHDMSLAVDVALDEEDISDINALRYTMDSLLHGDNNEQQTPLYGEYGIESLMRKVKDYLIKILQRDRAITENRSMLHDFSWDDERGAMEPASSASKKQRKSAIDIYTKAIFPLYDNLNLRPIPAGRIEYLKQHCADLHRRCQSRVSLPKGGITCQLCNVELESEHALRLHFYSKLHRDLEQKINYQN</sequence>
<keyword evidence="2" id="KW-0963">Cytoplasm</keyword>
<dbReference type="SMART" id="SM00847">
    <property type="entry name" value="HA2"/>
    <property type="match status" value="1"/>
</dbReference>
<dbReference type="GO" id="GO:0003723">
    <property type="term" value="F:RNA binding"/>
    <property type="evidence" value="ECO:0007669"/>
    <property type="project" value="TreeGrafter"/>
</dbReference>
<dbReference type="Gene3D" id="2.40.50.90">
    <property type="match status" value="1"/>
</dbReference>
<dbReference type="InterPro" id="IPR011545">
    <property type="entry name" value="DEAD/DEAH_box_helicase_dom"/>
</dbReference>
<dbReference type="Gene3D" id="2.30.30.140">
    <property type="match status" value="1"/>
</dbReference>
<dbReference type="STRING" id="7168.A0A182N759"/>
<dbReference type="PANTHER" id="PTHR18934">
    <property type="entry name" value="ATP-DEPENDENT RNA HELICASE"/>
    <property type="match status" value="1"/>
</dbReference>
<dbReference type="GO" id="GO:0005524">
    <property type="term" value="F:ATP binding"/>
    <property type="evidence" value="ECO:0007669"/>
    <property type="project" value="UniProtKB-KW"/>
</dbReference>
<evidence type="ECO:0000259" key="6">
    <source>
        <dbReference type="PROSITE" id="PS51192"/>
    </source>
</evidence>
<dbReference type="PROSITE" id="PS00028">
    <property type="entry name" value="ZINC_FINGER_C2H2_1"/>
    <property type="match status" value="1"/>
</dbReference>
<keyword evidence="9" id="KW-1185">Reference proteome</keyword>
<dbReference type="InterPro" id="IPR007502">
    <property type="entry name" value="Helicase-assoc_dom"/>
</dbReference>
<dbReference type="VEuPathDB" id="VectorBase:ADIR003483"/>
<evidence type="ECO:0000259" key="7">
    <source>
        <dbReference type="PROSITE" id="PS51194"/>
    </source>
</evidence>
<dbReference type="Gene3D" id="1.20.120.1080">
    <property type="match status" value="1"/>
</dbReference>
<dbReference type="InterPro" id="IPR001650">
    <property type="entry name" value="Helicase_C-like"/>
</dbReference>
<dbReference type="SMART" id="SM00487">
    <property type="entry name" value="DEXDc"/>
    <property type="match status" value="1"/>
</dbReference>
<dbReference type="GO" id="GO:0005737">
    <property type="term" value="C:cytoplasm"/>
    <property type="evidence" value="ECO:0007669"/>
    <property type="project" value="UniProtKB-SubCell"/>
</dbReference>
<dbReference type="FunFam" id="3.40.50.300:FF:001760">
    <property type="entry name" value="ATP-dependent RNA helicase"/>
    <property type="match status" value="1"/>
</dbReference>
<dbReference type="SMART" id="SM00490">
    <property type="entry name" value="HELICc"/>
    <property type="match status" value="1"/>
</dbReference>
<dbReference type="Gene3D" id="3.40.50.300">
    <property type="entry name" value="P-loop containing nucleotide triphosphate hydrolases"/>
    <property type="match status" value="2"/>
</dbReference>
<dbReference type="InterPro" id="IPR027417">
    <property type="entry name" value="P-loop_NTPase"/>
</dbReference>
<keyword evidence="4" id="KW-0067">ATP-binding</keyword>